<proteinExistence type="predicted"/>
<dbReference type="CDD" id="cd16914">
    <property type="entry name" value="EcfT"/>
    <property type="match status" value="1"/>
</dbReference>
<sequence length="273" mass="30416">MIRDITIGQYYPADSVIHKLDPRVKLAGTIIFIVSLFLFSSFTGYIVVALFLGTVIKLSKVPFKFIVKGLRAVFILLMFTVVFNMFLTPGKELVHFFGNIRITEEGLRVAVFMGIRLILLIIGSSLLTLTTSPNQLTDGMEKGLSVFKKIGLPVHEIAMMMSIALRFIPILLEETDKIMKAQSARGADFETGGFIKKAKALIPILVPLFVSAFRRAIDLAMAMEARCYHGGEGRTKMKPLKYKKRDSMAYFTCFAYVGIIIAVNIIANKFIGV</sequence>
<dbReference type="OrthoDB" id="8075495at2"/>
<dbReference type="Proteomes" id="UP000018227">
    <property type="component" value="Unassembled WGS sequence"/>
</dbReference>
<organism evidence="7 8">
    <name type="scientific">Catonella morbi ATCC 51271</name>
    <dbReference type="NCBI Taxonomy" id="592026"/>
    <lineage>
        <taxon>Bacteria</taxon>
        <taxon>Bacillati</taxon>
        <taxon>Bacillota</taxon>
        <taxon>Clostridia</taxon>
        <taxon>Lachnospirales</taxon>
        <taxon>Lachnospiraceae</taxon>
        <taxon>Catonella</taxon>
    </lineage>
</organism>
<keyword evidence="3 6" id="KW-0812">Transmembrane</keyword>
<comment type="caution">
    <text evidence="7">The sequence shown here is derived from an EMBL/GenBank/DDBJ whole genome shotgun (WGS) entry which is preliminary data.</text>
</comment>
<comment type="subcellular location">
    <subcellularLocation>
        <location evidence="1">Membrane</location>
        <topology evidence="1">Multi-pass membrane protein</topology>
    </subcellularLocation>
</comment>
<dbReference type="EMBL" id="ACIL03000005">
    <property type="protein sequence ID" value="ESL04288.1"/>
    <property type="molecule type" value="Genomic_DNA"/>
</dbReference>
<dbReference type="PANTHER" id="PTHR34857:SF2">
    <property type="entry name" value="SLL0384 PROTEIN"/>
    <property type="match status" value="1"/>
</dbReference>
<feature type="transmembrane region" description="Helical" evidence="6">
    <location>
        <begin position="65"/>
        <end position="87"/>
    </location>
</feature>
<evidence type="ECO:0000256" key="5">
    <source>
        <dbReference type="ARBA" id="ARBA00023136"/>
    </source>
</evidence>
<feature type="transmembrane region" description="Helical" evidence="6">
    <location>
        <begin position="107"/>
        <end position="129"/>
    </location>
</feature>
<evidence type="ECO:0000256" key="2">
    <source>
        <dbReference type="ARBA" id="ARBA00022475"/>
    </source>
</evidence>
<evidence type="ECO:0000313" key="7">
    <source>
        <dbReference type="EMBL" id="ESL04288.1"/>
    </source>
</evidence>
<dbReference type="RefSeq" id="WP_023353528.1">
    <property type="nucleotide sequence ID" value="NZ_KI535366.1"/>
</dbReference>
<dbReference type="eggNOG" id="COG0619">
    <property type="taxonomic scope" value="Bacteria"/>
</dbReference>
<keyword evidence="2" id="KW-1003">Cell membrane</keyword>
<dbReference type="STRING" id="592026.GCWU0000282_000638"/>
<dbReference type="HOGENOM" id="CLU_056469_2_2_9"/>
<dbReference type="GO" id="GO:0005886">
    <property type="term" value="C:plasma membrane"/>
    <property type="evidence" value="ECO:0007669"/>
    <property type="project" value="UniProtKB-ARBA"/>
</dbReference>
<gene>
    <name evidence="7" type="ORF">GCWU0000282_000638</name>
</gene>
<dbReference type="PANTHER" id="PTHR34857">
    <property type="entry name" value="SLL0384 PROTEIN"/>
    <property type="match status" value="1"/>
</dbReference>
<evidence type="ECO:0000313" key="8">
    <source>
        <dbReference type="Proteomes" id="UP000018227"/>
    </source>
</evidence>
<reference evidence="7 8" key="1">
    <citation type="submission" date="2013-06" db="EMBL/GenBank/DDBJ databases">
        <authorList>
            <person name="Weinstock G."/>
            <person name="Sodergren E."/>
            <person name="Clifton S."/>
            <person name="Fulton L."/>
            <person name="Fulton B."/>
            <person name="Courtney L."/>
            <person name="Fronick C."/>
            <person name="Harrison M."/>
            <person name="Strong C."/>
            <person name="Farmer C."/>
            <person name="Delahaunty K."/>
            <person name="Markovic C."/>
            <person name="Hall O."/>
            <person name="Minx P."/>
            <person name="Tomlinson C."/>
            <person name="Mitreva M."/>
            <person name="Nelson J."/>
            <person name="Hou S."/>
            <person name="Wollam A."/>
            <person name="Pepin K.H."/>
            <person name="Johnson M."/>
            <person name="Bhonagiri V."/>
            <person name="Nash W.E."/>
            <person name="Warren W."/>
            <person name="Chinwalla A."/>
            <person name="Mardis E.R."/>
            <person name="Wilson R.K."/>
        </authorList>
    </citation>
    <scope>NUCLEOTIDE SEQUENCE [LARGE SCALE GENOMIC DNA]</scope>
    <source>
        <strain evidence="7 8">ATCC 51271</strain>
    </source>
</reference>
<protein>
    <submittedName>
        <fullName evidence="7">Cobalt transport protein</fullName>
    </submittedName>
</protein>
<feature type="transmembrane region" description="Helical" evidence="6">
    <location>
        <begin position="247"/>
        <end position="267"/>
    </location>
</feature>
<name>V2Y5R9_9FIRM</name>
<evidence type="ECO:0000256" key="4">
    <source>
        <dbReference type="ARBA" id="ARBA00022989"/>
    </source>
</evidence>
<feature type="transmembrane region" description="Helical" evidence="6">
    <location>
        <begin position="150"/>
        <end position="172"/>
    </location>
</feature>
<keyword evidence="4 6" id="KW-1133">Transmembrane helix</keyword>
<keyword evidence="8" id="KW-1185">Reference proteome</keyword>
<feature type="transmembrane region" description="Helical" evidence="6">
    <location>
        <begin position="30"/>
        <end position="53"/>
    </location>
</feature>
<dbReference type="AlphaFoldDB" id="V2Y5R9"/>
<dbReference type="InterPro" id="IPR003339">
    <property type="entry name" value="ABC/ECF_trnsptr_transmembrane"/>
</dbReference>
<evidence type="ECO:0000256" key="1">
    <source>
        <dbReference type="ARBA" id="ARBA00004141"/>
    </source>
</evidence>
<accession>V2Y5R9</accession>
<dbReference type="Pfam" id="PF02361">
    <property type="entry name" value="CbiQ"/>
    <property type="match status" value="1"/>
</dbReference>
<evidence type="ECO:0000256" key="6">
    <source>
        <dbReference type="SAM" id="Phobius"/>
    </source>
</evidence>
<dbReference type="InterPro" id="IPR051611">
    <property type="entry name" value="ECF_transporter_component"/>
</dbReference>
<keyword evidence="5 6" id="KW-0472">Membrane</keyword>
<evidence type="ECO:0000256" key="3">
    <source>
        <dbReference type="ARBA" id="ARBA00022692"/>
    </source>
</evidence>